<dbReference type="EMBL" id="FNLO01000010">
    <property type="protein sequence ID" value="SDV49978.1"/>
    <property type="molecule type" value="Genomic_DNA"/>
</dbReference>
<reference evidence="3" key="1">
    <citation type="submission" date="2016-09" db="EMBL/GenBank/DDBJ databases">
        <authorList>
            <person name="Varghese N."/>
            <person name="Submissions S."/>
        </authorList>
    </citation>
    <scope>NUCLEOTIDE SEQUENCE [LARGE SCALE GENOMIC DNA]</scope>
    <source>
        <strain evidence="3">JS23</strain>
    </source>
</reference>
<organism evidence="2 3">
    <name type="scientific">Chitinasiproducens palmae</name>
    <dbReference type="NCBI Taxonomy" id="1770053"/>
    <lineage>
        <taxon>Bacteria</taxon>
        <taxon>Pseudomonadati</taxon>
        <taxon>Pseudomonadota</taxon>
        <taxon>Betaproteobacteria</taxon>
        <taxon>Burkholderiales</taxon>
        <taxon>Burkholderiaceae</taxon>
        <taxon>Chitinasiproducens</taxon>
    </lineage>
</organism>
<name>A0A1H2PUD6_9BURK</name>
<evidence type="ECO:0000256" key="1">
    <source>
        <dbReference type="SAM" id="MobiDB-lite"/>
    </source>
</evidence>
<gene>
    <name evidence="2" type="ORF">SAMN05216551_11023</name>
</gene>
<protein>
    <submittedName>
        <fullName evidence="2">Uncharacterized protein</fullName>
    </submittedName>
</protein>
<accession>A0A1H2PUD6</accession>
<dbReference type="Proteomes" id="UP000243719">
    <property type="component" value="Unassembled WGS sequence"/>
</dbReference>
<dbReference type="AlphaFoldDB" id="A0A1H2PUD6"/>
<keyword evidence="3" id="KW-1185">Reference proteome</keyword>
<feature type="region of interest" description="Disordered" evidence="1">
    <location>
        <begin position="153"/>
        <end position="195"/>
    </location>
</feature>
<sequence length="282" mass="30997">MRDRDDRSCQDVPPSEAKWLARHTELATQGAGSETAGAERRGPCDLCRAGPCGETSEIRRLRASDPRSAARINRIRLAVVVTADDLAVRNLILLPGHMPIGKPRRCPIRDRDTCSWQCAPPREAALLARSTEYNRTSAGRETADAERRVPLTGAWGPQDCNQKGASAQTCNSGSCRSTQAGSRRDRGRFRGNQTDPRISSRLLSRFPTRGRDALLVACVSANPQPGSTRRGSVTNSRVIAQQQRRVPELRSQRIRAEPRYCVCITSQQKAVACRPLNACRGT</sequence>
<proteinExistence type="predicted"/>
<evidence type="ECO:0000313" key="2">
    <source>
        <dbReference type="EMBL" id="SDV49978.1"/>
    </source>
</evidence>
<evidence type="ECO:0000313" key="3">
    <source>
        <dbReference type="Proteomes" id="UP000243719"/>
    </source>
</evidence>
<feature type="compositionally biased region" description="Polar residues" evidence="1">
    <location>
        <begin position="159"/>
        <end position="181"/>
    </location>
</feature>